<evidence type="ECO:0000313" key="3">
    <source>
        <dbReference type="Proteomes" id="UP001207654"/>
    </source>
</evidence>
<protein>
    <submittedName>
        <fullName evidence="2">DUF6484 domain-containing protein</fullName>
    </submittedName>
</protein>
<comment type="caution">
    <text evidence="2">The sequence shown here is derived from an EMBL/GenBank/DDBJ whole genome shotgun (WGS) entry which is preliminary data.</text>
</comment>
<sequence>MTSPTNPLAARAPESGEQQEPIWGTRLGWLVGSDTEGRFLVDYDGNRAGPLVARRTIALEPQELREAITARRKAVLVFENGDPRLPVVVGVEQVQSPTPLTDAVLEASLPAPTPQQPVEAHVDGKRVVIEGKDEIVLQCGQASITLRRNGKVIIKGTYVESHASGTQRIKGGSVQIN</sequence>
<feature type="domain" description="DUF6484" evidence="1">
    <location>
        <begin position="27"/>
        <end position="91"/>
    </location>
</feature>
<dbReference type="Pfam" id="PF20093">
    <property type="entry name" value="DUF6484"/>
    <property type="match status" value="1"/>
</dbReference>
<gene>
    <name evidence="2" type="ORF">OV287_41030</name>
</gene>
<accession>A0ABT4AGN4</accession>
<dbReference type="Proteomes" id="UP001207654">
    <property type="component" value="Unassembled WGS sequence"/>
</dbReference>
<dbReference type="RefSeq" id="WP_267539477.1">
    <property type="nucleotide sequence ID" value="NZ_JAPNKA010000001.1"/>
</dbReference>
<name>A0ABT4AGN4_9BACT</name>
<keyword evidence="3" id="KW-1185">Reference proteome</keyword>
<evidence type="ECO:0000259" key="1">
    <source>
        <dbReference type="Pfam" id="PF20093"/>
    </source>
</evidence>
<dbReference type="InterPro" id="IPR045506">
    <property type="entry name" value="DUF6484"/>
</dbReference>
<evidence type="ECO:0000313" key="2">
    <source>
        <dbReference type="EMBL" id="MCY1080849.1"/>
    </source>
</evidence>
<proteinExistence type="predicted"/>
<reference evidence="2 3" key="1">
    <citation type="submission" date="2022-11" db="EMBL/GenBank/DDBJ databases">
        <title>Minimal conservation of predation-associated metabolite biosynthetic gene clusters underscores biosynthetic potential of Myxococcota including descriptions for ten novel species: Archangium lansinium sp. nov., Myxococcus landrumus sp. nov., Nannocystis bai.</title>
        <authorList>
            <person name="Ahearne A."/>
            <person name="Stevens C."/>
            <person name="Phillips K."/>
        </authorList>
    </citation>
    <scope>NUCLEOTIDE SEQUENCE [LARGE SCALE GENOMIC DNA]</scope>
    <source>
        <strain evidence="2 3">MIWBW</strain>
    </source>
</reference>
<organism evidence="2 3">
    <name type="scientific">Archangium lansingense</name>
    <dbReference type="NCBI Taxonomy" id="2995310"/>
    <lineage>
        <taxon>Bacteria</taxon>
        <taxon>Pseudomonadati</taxon>
        <taxon>Myxococcota</taxon>
        <taxon>Myxococcia</taxon>
        <taxon>Myxococcales</taxon>
        <taxon>Cystobacterineae</taxon>
        <taxon>Archangiaceae</taxon>
        <taxon>Archangium</taxon>
    </lineage>
</organism>
<dbReference type="EMBL" id="JAPNKA010000001">
    <property type="protein sequence ID" value="MCY1080849.1"/>
    <property type="molecule type" value="Genomic_DNA"/>
</dbReference>